<evidence type="ECO:0000313" key="2">
    <source>
        <dbReference type="Proteomes" id="UP001281147"/>
    </source>
</evidence>
<keyword evidence="2" id="KW-1185">Reference proteome</keyword>
<name>A0ACC3NNK0_9PEZI</name>
<proteinExistence type="predicted"/>
<dbReference type="EMBL" id="JAUTXU010000022">
    <property type="protein sequence ID" value="KAK3720326.1"/>
    <property type="molecule type" value="Genomic_DNA"/>
</dbReference>
<protein>
    <submittedName>
        <fullName evidence="1">Uncharacterized protein</fullName>
    </submittedName>
</protein>
<sequence length="326" mass="36889">MFGRKVGNSLLRLPIYARVPLRPSAFQHEHDCTSRALLLYTQRFYATPGRPRRTVGEPSRPVKRAAKSNASKTKSTEDPATKQVREKKSAAAKKKPPPKRQTKKELTDEQKAAKDAKIAKAKITDLKKAALSPPPNRGPNAWNEFFAERMKTVNAKEMQGPDRRQKLSQVLQPIVAEWKSLPPADLESTEAVQAEYKRWVESHTVEQIHVANLARAQLRRKLGDKAKHTTRYSQISDQRAVKRPASAFIQFSVNRQASGDFKNIAVTERVKLIAQEWKALDESEKEKYKNLQNQDRSRYSAEYNDVYGHNPPSMNNDLPRAAAAAA</sequence>
<evidence type="ECO:0000313" key="1">
    <source>
        <dbReference type="EMBL" id="KAK3720326.1"/>
    </source>
</evidence>
<dbReference type="Proteomes" id="UP001281147">
    <property type="component" value="Unassembled WGS sequence"/>
</dbReference>
<organism evidence="1 2">
    <name type="scientific">Vermiconidia calcicola</name>
    <dbReference type="NCBI Taxonomy" id="1690605"/>
    <lineage>
        <taxon>Eukaryota</taxon>
        <taxon>Fungi</taxon>
        <taxon>Dikarya</taxon>
        <taxon>Ascomycota</taxon>
        <taxon>Pezizomycotina</taxon>
        <taxon>Dothideomycetes</taxon>
        <taxon>Dothideomycetidae</taxon>
        <taxon>Mycosphaerellales</taxon>
        <taxon>Extremaceae</taxon>
        <taxon>Vermiconidia</taxon>
    </lineage>
</organism>
<comment type="caution">
    <text evidence="1">The sequence shown here is derived from an EMBL/GenBank/DDBJ whole genome shotgun (WGS) entry which is preliminary data.</text>
</comment>
<accession>A0ACC3NNK0</accession>
<reference evidence="1" key="1">
    <citation type="submission" date="2023-07" db="EMBL/GenBank/DDBJ databases">
        <title>Black Yeasts Isolated from many extreme environments.</title>
        <authorList>
            <person name="Coleine C."/>
            <person name="Stajich J.E."/>
            <person name="Selbmann L."/>
        </authorList>
    </citation>
    <scope>NUCLEOTIDE SEQUENCE</scope>
    <source>
        <strain evidence="1">CCFEE 5714</strain>
    </source>
</reference>
<gene>
    <name evidence="1" type="ORF">LTR37_003737</name>
</gene>